<protein>
    <submittedName>
        <fullName evidence="1">Uncharacterized protein</fullName>
    </submittedName>
</protein>
<dbReference type="OrthoDB" id="8880272at2759"/>
<dbReference type="EMBL" id="RJVU01042598">
    <property type="protein sequence ID" value="ROL45248.1"/>
    <property type="molecule type" value="Genomic_DNA"/>
</dbReference>
<dbReference type="AlphaFoldDB" id="A0A3N0YHH0"/>
<dbReference type="Proteomes" id="UP000281406">
    <property type="component" value="Unassembled WGS sequence"/>
</dbReference>
<reference evidence="1 2" key="1">
    <citation type="submission" date="2018-10" db="EMBL/GenBank/DDBJ databases">
        <title>Genome assembly for a Yunnan-Guizhou Plateau 3E fish, Anabarilius grahami (Regan), and its evolutionary and genetic applications.</title>
        <authorList>
            <person name="Jiang W."/>
        </authorList>
    </citation>
    <scope>NUCLEOTIDE SEQUENCE [LARGE SCALE GENOMIC DNA]</scope>
    <source>
        <strain evidence="1">AG-KIZ</strain>
        <tissue evidence="1">Muscle</tissue>
    </source>
</reference>
<evidence type="ECO:0000313" key="2">
    <source>
        <dbReference type="Proteomes" id="UP000281406"/>
    </source>
</evidence>
<sequence>MTGTHVPILDIQLQCGQKLFNVSLWRDEALTELYVGDKVILTHLRPCMLNSGQGKFHSSTYTSVKIPEGQVEDIEVDIIAISEINDTYHFLSSDSFMYIVPEAIFSGNPYVLVDKLPMKLVLKHINCRVIEIRSSEK</sequence>
<evidence type="ECO:0000313" key="1">
    <source>
        <dbReference type="EMBL" id="ROL45248.1"/>
    </source>
</evidence>
<accession>A0A3N0YHH0</accession>
<keyword evidence="2" id="KW-1185">Reference proteome</keyword>
<organism evidence="1 2">
    <name type="scientific">Anabarilius grahami</name>
    <name type="common">Kanglang fish</name>
    <name type="synonym">Barilius grahami</name>
    <dbReference type="NCBI Taxonomy" id="495550"/>
    <lineage>
        <taxon>Eukaryota</taxon>
        <taxon>Metazoa</taxon>
        <taxon>Chordata</taxon>
        <taxon>Craniata</taxon>
        <taxon>Vertebrata</taxon>
        <taxon>Euteleostomi</taxon>
        <taxon>Actinopterygii</taxon>
        <taxon>Neopterygii</taxon>
        <taxon>Teleostei</taxon>
        <taxon>Ostariophysi</taxon>
        <taxon>Cypriniformes</taxon>
        <taxon>Xenocyprididae</taxon>
        <taxon>Xenocypridinae</taxon>
        <taxon>Xenocypridinae incertae sedis</taxon>
        <taxon>Anabarilius</taxon>
    </lineage>
</organism>
<proteinExistence type="predicted"/>
<name>A0A3N0YHH0_ANAGA</name>
<gene>
    <name evidence="1" type="ORF">DPX16_17859</name>
</gene>
<comment type="caution">
    <text evidence="1">The sequence shown here is derived from an EMBL/GenBank/DDBJ whole genome shotgun (WGS) entry which is preliminary data.</text>
</comment>